<feature type="signal peptide" evidence="2">
    <location>
        <begin position="1"/>
        <end position="16"/>
    </location>
</feature>
<name>A0AAU9K204_9CILI</name>
<sequence>MILIYILIITVDTLSCSEYGHLVRIMGDNYYCNGIQVSRDEYYLNVSSNQCEQSTFISDACLCPEDYYGLYCEKKRKINCDLTLIFPIMDSCIFNSKYNPSIPGFSNCLRVSNQTNLLWTVKPQCKTITNGTYIDEYYLQDFNDTNSITILDNTEFIYVYNDGSFITSNIMKGYLILNFIDYNRPSSQYGYFKYYINEYNFEGIQVNFSVNIDTIPTHSKVNGRWYYEIFIDKPIQSSTIRSVIDDASWTNPPMSHPFSFLFIAWICLGLFGVILFCYLIYSYFQKRKLKFE</sequence>
<evidence type="ECO:0000313" key="3">
    <source>
        <dbReference type="EMBL" id="CAG9331767.1"/>
    </source>
</evidence>
<dbReference type="EMBL" id="CAJZBQ010000053">
    <property type="protein sequence ID" value="CAG9331767.1"/>
    <property type="molecule type" value="Genomic_DNA"/>
</dbReference>
<keyword evidence="1" id="KW-0472">Membrane</keyword>
<accession>A0AAU9K204</accession>
<protein>
    <recommendedName>
        <fullName evidence="5">EGF-like domain-containing protein</fullName>
    </recommendedName>
</protein>
<keyword evidence="2" id="KW-0732">Signal</keyword>
<dbReference type="Proteomes" id="UP001162131">
    <property type="component" value="Unassembled WGS sequence"/>
</dbReference>
<dbReference type="AlphaFoldDB" id="A0AAU9K204"/>
<keyword evidence="1" id="KW-1133">Transmembrane helix</keyword>
<reference evidence="3" key="1">
    <citation type="submission" date="2021-09" db="EMBL/GenBank/DDBJ databases">
        <authorList>
            <consortium name="AG Swart"/>
            <person name="Singh M."/>
            <person name="Singh A."/>
            <person name="Seah K."/>
            <person name="Emmerich C."/>
        </authorList>
    </citation>
    <scope>NUCLEOTIDE SEQUENCE</scope>
    <source>
        <strain evidence="3">ATCC30299</strain>
    </source>
</reference>
<keyword evidence="4" id="KW-1185">Reference proteome</keyword>
<feature type="chain" id="PRO_5043728751" description="EGF-like domain-containing protein" evidence="2">
    <location>
        <begin position="17"/>
        <end position="292"/>
    </location>
</feature>
<gene>
    <name evidence="3" type="ORF">BSTOLATCC_MIC53830</name>
</gene>
<evidence type="ECO:0008006" key="5">
    <source>
        <dbReference type="Google" id="ProtNLM"/>
    </source>
</evidence>
<proteinExistence type="predicted"/>
<evidence type="ECO:0000256" key="2">
    <source>
        <dbReference type="SAM" id="SignalP"/>
    </source>
</evidence>
<feature type="transmembrane region" description="Helical" evidence="1">
    <location>
        <begin position="258"/>
        <end position="281"/>
    </location>
</feature>
<evidence type="ECO:0000313" key="4">
    <source>
        <dbReference type="Proteomes" id="UP001162131"/>
    </source>
</evidence>
<keyword evidence="1" id="KW-0812">Transmembrane</keyword>
<comment type="caution">
    <text evidence="3">The sequence shown here is derived from an EMBL/GenBank/DDBJ whole genome shotgun (WGS) entry which is preliminary data.</text>
</comment>
<organism evidence="3 4">
    <name type="scientific">Blepharisma stoltei</name>
    <dbReference type="NCBI Taxonomy" id="1481888"/>
    <lineage>
        <taxon>Eukaryota</taxon>
        <taxon>Sar</taxon>
        <taxon>Alveolata</taxon>
        <taxon>Ciliophora</taxon>
        <taxon>Postciliodesmatophora</taxon>
        <taxon>Heterotrichea</taxon>
        <taxon>Heterotrichida</taxon>
        <taxon>Blepharismidae</taxon>
        <taxon>Blepharisma</taxon>
    </lineage>
</organism>
<evidence type="ECO:0000256" key="1">
    <source>
        <dbReference type="SAM" id="Phobius"/>
    </source>
</evidence>